<proteinExistence type="predicted"/>
<evidence type="ECO:0000313" key="2">
    <source>
        <dbReference type="Proteomes" id="UP000450917"/>
    </source>
</evidence>
<dbReference type="Gene3D" id="3.30.429.10">
    <property type="entry name" value="Macrophage Migration Inhibitory Factor"/>
    <property type="match status" value="1"/>
</dbReference>
<dbReference type="RefSeq" id="WP_155615848.1">
    <property type="nucleotide sequence ID" value="NZ_JBDLZV010000001.1"/>
</dbReference>
<name>A0A7X2ZFU1_9BACL</name>
<sequence length="110" mass="12674">MPYLRFKGFPAPFVEQIAPAVVDQFASIVDIPKEKVKLELLQVLQITNTPLSVEIMMFPRAQRLHDDLAAAIHDLLFAHDYRNVHIFFILLSPELYYKEGKPLQVFPGPR</sequence>
<comment type="caution">
    <text evidence="1">The sequence shown here is derived from an EMBL/GenBank/DDBJ whole genome shotgun (WGS) entry which is preliminary data.</text>
</comment>
<evidence type="ECO:0000313" key="1">
    <source>
        <dbReference type="EMBL" id="MUG74058.1"/>
    </source>
</evidence>
<protein>
    <submittedName>
        <fullName evidence="1">DUF1904 family protein</fullName>
    </submittedName>
</protein>
<dbReference type="InterPro" id="IPR014347">
    <property type="entry name" value="Tautomerase/MIF_sf"/>
</dbReference>
<dbReference type="EMBL" id="WNZX01000042">
    <property type="protein sequence ID" value="MUG74058.1"/>
    <property type="molecule type" value="Genomic_DNA"/>
</dbReference>
<dbReference type="AlphaFoldDB" id="A0A7X2ZFU1"/>
<dbReference type="Proteomes" id="UP000450917">
    <property type="component" value="Unassembled WGS sequence"/>
</dbReference>
<dbReference type="InterPro" id="IPR015017">
    <property type="entry name" value="DUF1904"/>
</dbReference>
<organism evidence="1 2">
    <name type="scientific">Paenibacillus validus</name>
    <dbReference type="NCBI Taxonomy" id="44253"/>
    <lineage>
        <taxon>Bacteria</taxon>
        <taxon>Bacillati</taxon>
        <taxon>Bacillota</taxon>
        <taxon>Bacilli</taxon>
        <taxon>Bacillales</taxon>
        <taxon>Paenibacillaceae</taxon>
        <taxon>Paenibacillus</taxon>
    </lineage>
</organism>
<reference evidence="1 2" key="1">
    <citation type="submission" date="2019-11" db="EMBL/GenBank/DDBJ databases">
        <title>Draft genome sequences of five Paenibacillus species of dairy origin.</title>
        <authorList>
            <person name="Olajide A.M."/>
            <person name="Chen S."/>
            <person name="Lapointe G."/>
        </authorList>
    </citation>
    <scope>NUCLEOTIDE SEQUENCE [LARGE SCALE GENOMIC DNA]</scope>
    <source>
        <strain evidence="1 2">2CS3</strain>
    </source>
</reference>
<gene>
    <name evidence="1" type="ORF">GNP93_26140</name>
</gene>
<dbReference type="SUPFAM" id="SSF55331">
    <property type="entry name" value="Tautomerase/MIF"/>
    <property type="match status" value="1"/>
</dbReference>
<keyword evidence="2" id="KW-1185">Reference proteome</keyword>
<accession>A0A7X2ZFU1</accession>
<dbReference type="Pfam" id="PF08921">
    <property type="entry name" value="DUF1904"/>
    <property type="match status" value="1"/>
</dbReference>